<dbReference type="Pfam" id="PF05623">
    <property type="entry name" value="DUF789"/>
    <property type="match status" value="2"/>
</dbReference>
<accession>A0A087G5Q1</accession>
<dbReference type="Gramene" id="KFK25203">
    <property type="protein sequence ID" value="KFK25203"/>
    <property type="gene ID" value="AALP_AA8G080600"/>
</dbReference>
<reference evidence="2" key="1">
    <citation type="journal article" date="2015" name="Nat. Plants">
        <title>Genome expansion of Arabis alpina linked with retrotransposition and reduced symmetric DNA methylation.</title>
        <authorList>
            <person name="Willing E.M."/>
            <person name="Rawat V."/>
            <person name="Mandakova T."/>
            <person name="Maumus F."/>
            <person name="James G.V."/>
            <person name="Nordstroem K.J."/>
            <person name="Becker C."/>
            <person name="Warthmann N."/>
            <person name="Chica C."/>
            <person name="Szarzynska B."/>
            <person name="Zytnicki M."/>
            <person name="Albani M.C."/>
            <person name="Kiefer C."/>
            <person name="Bergonzi S."/>
            <person name="Castaings L."/>
            <person name="Mateos J.L."/>
            <person name="Berns M.C."/>
            <person name="Bujdoso N."/>
            <person name="Piofczyk T."/>
            <person name="de Lorenzo L."/>
            <person name="Barrero-Sicilia C."/>
            <person name="Mateos I."/>
            <person name="Piednoel M."/>
            <person name="Hagmann J."/>
            <person name="Chen-Min-Tao R."/>
            <person name="Iglesias-Fernandez R."/>
            <person name="Schuster S.C."/>
            <person name="Alonso-Blanco C."/>
            <person name="Roudier F."/>
            <person name="Carbonero P."/>
            <person name="Paz-Ares J."/>
            <person name="Davis S.J."/>
            <person name="Pecinka A."/>
            <person name="Quesneville H."/>
            <person name="Colot V."/>
            <person name="Lysak M.A."/>
            <person name="Weigel D."/>
            <person name="Coupland G."/>
            <person name="Schneeberger K."/>
        </authorList>
    </citation>
    <scope>NUCLEOTIDE SEQUENCE [LARGE SCALE GENOMIC DNA]</scope>
    <source>
        <strain evidence="2">cv. Pajares</strain>
    </source>
</reference>
<name>A0A087G5Q1_ARAAL</name>
<evidence type="ECO:0000313" key="2">
    <source>
        <dbReference type="Proteomes" id="UP000029120"/>
    </source>
</evidence>
<dbReference type="EMBL" id="CM002876">
    <property type="protein sequence ID" value="KFK25203.1"/>
    <property type="molecule type" value="Genomic_DNA"/>
</dbReference>
<dbReference type="AlphaFoldDB" id="A0A087G5Q1"/>
<keyword evidence="2" id="KW-1185">Reference proteome</keyword>
<gene>
    <name evidence="1" type="ordered locus">AALP_Aa8g080600</name>
</gene>
<evidence type="ECO:0000313" key="1">
    <source>
        <dbReference type="EMBL" id="KFK25203.1"/>
    </source>
</evidence>
<dbReference type="OrthoDB" id="1028818at2759"/>
<dbReference type="Proteomes" id="UP000029120">
    <property type="component" value="Chromosome 8"/>
</dbReference>
<dbReference type="PANTHER" id="PTHR31343">
    <property type="entry name" value="T15D22.8"/>
    <property type="match status" value="1"/>
</dbReference>
<protein>
    <submittedName>
        <fullName evidence="1">Uncharacterized protein</fullName>
    </submittedName>
</protein>
<proteinExistence type="predicted"/>
<sequence>MRMSLRGKSNFESFLAHISPTVRFQTKSRGGEEEEETKPYVGLRNIWSAYEEWSCYALGVPVKLDHLMSGAVTQYYVPTLSAIQIFTNEPIVDGGSDSSPRSVGTDSHLYFEFNETMGFDERAPLIVKVDELAEEHHGLKTLTSTDLSQESWFSVAWSPIYQIPKVRNVKALSALSVSFLTYHSLTPTCPETFPRKKNVVLSPFGVVTSKLSGNVWIKPGSSDEQNINTNEESAASWLGNLMFEHSDFDMFMAEKASDVPLPSGK</sequence>
<dbReference type="eggNOG" id="ENOG502QQ4H">
    <property type="taxonomic scope" value="Eukaryota"/>
</dbReference>
<dbReference type="PANTHER" id="PTHR31343:SF50">
    <property type="entry name" value="GB|AAD11584.1"/>
    <property type="match status" value="1"/>
</dbReference>
<dbReference type="InterPro" id="IPR008507">
    <property type="entry name" value="DUF789"/>
</dbReference>
<organism evidence="1 2">
    <name type="scientific">Arabis alpina</name>
    <name type="common">Alpine rock-cress</name>
    <dbReference type="NCBI Taxonomy" id="50452"/>
    <lineage>
        <taxon>Eukaryota</taxon>
        <taxon>Viridiplantae</taxon>
        <taxon>Streptophyta</taxon>
        <taxon>Embryophyta</taxon>
        <taxon>Tracheophyta</taxon>
        <taxon>Spermatophyta</taxon>
        <taxon>Magnoliopsida</taxon>
        <taxon>eudicotyledons</taxon>
        <taxon>Gunneridae</taxon>
        <taxon>Pentapetalae</taxon>
        <taxon>rosids</taxon>
        <taxon>malvids</taxon>
        <taxon>Brassicales</taxon>
        <taxon>Brassicaceae</taxon>
        <taxon>Arabideae</taxon>
        <taxon>Arabis</taxon>
    </lineage>
</organism>
<dbReference type="OMA" id="EDCHLYF"/>